<keyword evidence="5 11" id="KW-0378">Hydrolase</keyword>
<evidence type="ECO:0000256" key="11">
    <source>
        <dbReference type="RuleBase" id="RU361193"/>
    </source>
</evidence>
<keyword evidence="14" id="KW-1185">Reference proteome</keyword>
<evidence type="ECO:0000256" key="6">
    <source>
        <dbReference type="ARBA" id="ARBA00023157"/>
    </source>
</evidence>
<dbReference type="Proteomes" id="UP001600888">
    <property type="component" value="Unassembled WGS sequence"/>
</dbReference>
<keyword evidence="4 12" id="KW-0732">Signal</keyword>
<comment type="catalytic activity">
    <reaction evidence="10">
        <text>N(4)-(alpha-D-Man-(1-&gt;2)-alpha-D-Man-(1-&gt;2)-alpha-D-Man-(1-&gt;3)-[alpha-D-Man-(1-&gt;2)-alpha-D-Man-(1-&gt;3)-[alpha-D-Man-(1-&gt;2)-alpha-D-Man-(1-&gt;6)]-alpha-D-Man-(1-&gt;6)]-beta-D-Man-(1-&gt;4)-beta-D-GlcNAc-(1-&gt;4)-beta-D-GlcNAc)-L-asparaginyl-[protein] (N-glucan mannose isomer 9A1,2,3B1,2,3) + 4 H2O = N(4)-(alpha-D-Man-(1-&gt;3)-[alpha-D-Man-(1-&gt;3)-[alpha-D-Man-(1-&gt;6)]-alpha-D-Man-(1-&gt;6)]-beta-D-Man-(1-&gt;4)-beta-D-GlcNAc-(1-&gt;4)-beta-D-GlcNAc)-L-asparaginyl-[protein] (N-glucan mannose isomer 5A1,2) + 4 beta-D-mannose</text>
        <dbReference type="Rhea" id="RHEA:56008"/>
        <dbReference type="Rhea" id="RHEA-COMP:14356"/>
        <dbReference type="Rhea" id="RHEA-COMP:14367"/>
        <dbReference type="ChEBI" id="CHEBI:15377"/>
        <dbReference type="ChEBI" id="CHEBI:28563"/>
        <dbReference type="ChEBI" id="CHEBI:59087"/>
        <dbReference type="ChEBI" id="CHEBI:139493"/>
        <dbReference type="EC" id="3.2.1.113"/>
    </reaction>
</comment>
<reference evidence="13 14" key="1">
    <citation type="submission" date="2024-03" db="EMBL/GenBank/DDBJ databases">
        <title>A high-quality draft genome sequence of Diaporthe vaccinii, a causative agent of upright dieback and viscid rot disease in cranberry plants.</title>
        <authorList>
            <person name="Sarrasin M."/>
            <person name="Lang B.F."/>
            <person name="Burger G."/>
        </authorList>
    </citation>
    <scope>NUCLEOTIDE SEQUENCE [LARGE SCALE GENOMIC DNA]</scope>
    <source>
        <strain evidence="13 14">IS7</strain>
    </source>
</reference>
<evidence type="ECO:0000256" key="12">
    <source>
        <dbReference type="SAM" id="SignalP"/>
    </source>
</evidence>
<feature type="chain" id="PRO_5046503091" description="alpha-1,2-Mannosidase" evidence="12">
    <location>
        <begin position="23"/>
        <end position="557"/>
    </location>
</feature>
<comment type="catalytic activity">
    <reaction evidence="9">
        <text>N(4)-(alpha-D-Man-(1-&gt;2)-alpha-D-Man-(1-&gt;2)-alpha-D-Man-(1-&gt;3)-[alpha-D-Man-(1-&gt;3)-[alpha-D-Man-(1-&gt;2)-alpha-D-Man-(1-&gt;6)]-alpha-D-Man-(1-&gt;6)]-beta-D-Man-(1-&gt;4)-beta-D-GlcNAc-(1-&gt;4)-beta-D-GlcNAc)-L-asparaginyl-[protein] (N-glucan mannose isomer 8A1,2,3B1,3) + 3 H2O = N(4)-(alpha-D-Man-(1-&gt;3)-[alpha-D-Man-(1-&gt;3)-[alpha-D-Man-(1-&gt;6)]-alpha-D-Man-(1-&gt;6)]-beta-D-Man-(1-&gt;4)-beta-D-GlcNAc-(1-&gt;4)-beta-D-GlcNAc)-L-asparaginyl-[protein] (N-glucan mannose isomer 5A1,2) + 3 beta-D-mannose</text>
        <dbReference type="Rhea" id="RHEA:56028"/>
        <dbReference type="Rhea" id="RHEA-COMP:14358"/>
        <dbReference type="Rhea" id="RHEA-COMP:14367"/>
        <dbReference type="ChEBI" id="CHEBI:15377"/>
        <dbReference type="ChEBI" id="CHEBI:28563"/>
        <dbReference type="ChEBI" id="CHEBI:59087"/>
        <dbReference type="ChEBI" id="CHEBI:60628"/>
        <dbReference type="EC" id="3.2.1.113"/>
    </reaction>
</comment>
<gene>
    <name evidence="13" type="ORF">FJTKL_10933</name>
</gene>
<dbReference type="PANTHER" id="PTHR11742">
    <property type="entry name" value="MANNOSYL-OLIGOSACCHARIDE ALPHA-1,2-MANNOSIDASE-RELATED"/>
    <property type="match status" value="1"/>
</dbReference>
<evidence type="ECO:0000313" key="14">
    <source>
        <dbReference type="Proteomes" id="UP001600888"/>
    </source>
</evidence>
<dbReference type="InterPro" id="IPR001382">
    <property type="entry name" value="Glyco_hydro_47"/>
</dbReference>
<dbReference type="SUPFAM" id="SSF48225">
    <property type="entry name" value="Seven-hairpin glycosidases"/>
    <property type="match status" value="1"/>
</dbReference>
<organism evidence="13 14">
    <name type="scientific">Diaporthe vaccinii</name>
    <dbReference type="NCBI Taxonomy" id="105482"/>
    <lineage>
        <taxon>Eukaryota</taxon>
        <taxon>Fungi</taxon>
        <taxon>Dikarya</taxon>
        <taxon>Ascomycota</taxon>
        <taxon>Pezizomycotina</taxon>
        <taxon>Sordariomycetes</taxon>
        <taxon>Sordariomycetidae</taxon>
        <taxon>Diaporthales</taxon>
        <taxon>Diaporthaceae</taxon>
        <taxon>Diaporthe</taxon>
        <taxon>Diaporthe eres species complex</taxon>
    </lineage>
</organism>
<feature type="signal peptide" evidence="12">
    <location>
        <begin position="1"/>
        <end position="22"/>
    </location>
</feature>
<evidence type="ECO:0000313" key="13">
    <source>
        <dbReference type="EMBL" id="KAL2282313.1"/>
    </source>
</evidence>
<keyword evidence="6" id="KW-1015">Disulfide bond</keyword>
<comment type="similarity">
    <text evidence="3 11">Belongs to the glycosyl hydrolase 47 family.</text>
</comment>
<comment type="pathway">
    <text evidence="2">Protein modification; protein glycosylation.</text>
</comment>
<evidence type="ECO:0000256" key="2">
    <source>
        <dbReference type="ARBA" id="ARBA00004922"/>
    </source>
</evidence>
<evidence type="ECO:0000256" key="1">
    <source>
        <dbReference type="ARBA" id="ARBA00001913"/>
    </source>
</evidence>
<dbReference type="PRINTS" id="PR00747">
    <property type="entry name" value="GLYHDRLASE47"/>
</dbReference>
<accession>A0ABR4EIS4</accession>
<evidence type="ECO:0000256" key="4">
    <source>
        <dbReference type="ARBA" id="ARBA00022729"/>
    </source>
</evidence>
<protein>
    <recommendedName>
        <fullName evidence="11">alpha-1,2-Mannosidase</fullName>
        <ecNumber evidence="11">3.2.1.-</ecNumber>
    </recommendedName>
</protein>
<evidence type="ECO:0000256" key="3">
    <source>
        <dbReference type="ARBA" id="ARBA00007658"/>
    </source>
</evidence>
<dbReference type="InterPro" id="IPR012341">
    <property type="entry name" value="6hp_glycosidase-like_sf"/>
</dbReference>
<dbReference type="EMBL" id="JBAWTH010000050">
    <property type="protein sequence ID" value="KAL2282313.1"/>
    <property type="molecule type" value="Genomic_DNA"/>
</dbReference>
<dbReference type="InterPro" id="IPR050749">
    <property type="entry name" value="Glycosyl_Hydrolase_47"/>
</dbReference>
<dbReference type="Gene3D" id="1.50.10.10">
    <property type="match status" value="1"/>
</dbReference>
<proteinExistence type="inferred from homology"/>
<evidence type="ECO:0000256" key="7">
    <source>
        <dbReference type="ARBA" id="ARBA00023180"/>
    </source>
</evidence>
<dbReference type="EC" id="3.2.1.-" evidence="11"/>
<comment type="cofactor">
    <cofactor evidence="1">
        <name>Ca(2+)</name>
        <dbReference type="ChEBI" id="CHEBI:29108"/>
    </cofactor>
</comment>
<evidence type="ECO:0000256" key="9">
    <source>
        <dbReference type="ARBA" id="ARBA00047669"/>
    </source>
</evidence>
<name>A0ABR4EIS4_9PEZI</name>
<keyword evidence="8 11" id="KW-0326">Glycosidase</keyword>
<comment type="caution">
    <text evidence="13">The sequence shown here is derived from an EMBL/GenBank/DDBJ whole genome shotgun (WGS) entry which is preliminary data.</text>
</comment>
<dbReference type="Pfam" id="PF01532">
    <property type="entry name" value="Glyco_hydro_47"/>
    <property type="match status" value="1"/>
</dbReference>
<keyword evidence="7" id="KW-0325">Glycoprotein</keyword>
<dbReference type="PANTHER" id="PTHR11742:SF101">
    <property type="entry name" value="MANNOSYL-OLIGOSACCHARIDE ALPHA-1,2-MANNOSIDASE 1B"/>
    <property type="match status" value="1"/>
</dbReference>
<sequence length="557" mass="62132">MRSSNVPRAIVSLWLVTSVVESATVLGRFDESNNTSTQDLDSKRAAEIRDAFQFAMDGYFEYAFPNDELRPVNSTGDSNRVYGCGWGLSVVDALGTAIIMELDDIVDKSLTFIDTIDFTRTPTNNACRLFEVNIRYLGGLLSAYDLLDGPFSHMQKNTSRILEQAQSLADTFKYAFKTPTGLPRRNLFLNNQSYEVTEDSDLTNPAEAGTLILEWTRLSDLTGLPEYESLARKAEAYLLQPRNPGVGEPFPGLIGISVSVLNGTFTSSFGGWIGALDSYYEYLIKMYSYAPDRFESYKQEWIKAAESTITYLSSNPTTAPEVTWLTEYNIKGTNGSRYLIPQSQHLTCFSGGNFILGGVALEEPSYVDYGLELAEGCRQIYAQTATKLGPNDWAWLDTRIDNSSGQVRPIPESQADFYDRAGFFITGQTSAIGAEALESWYYAYLATDDRLWLDYIWDYFVSIQKYLQIGSGYSPILDVNNATLPPGSIPQPANATGLLNRYENLQPSFFLAETLKYQYLAHRPDIAVGFTNTPGSDGQSWVFNTEAHPIRTTIRDA</sequence>
<evidence type="ECO:0000256" key="10">
    <source>
        <dbReference type="ARBA" id="ARBA00048605"/>
    </source>
</evidence>
<dbReference type="InterPro" id="IPR036026">
    <property type="entry name" value="Seven-hairpin_glycosidases"/>
</dbReference>
<evidence type="ECO:0000256" key="5">
    <source>
        <dbReference type="ARBA" id="ARBA00022801"/>
    </source>
</evidence>
<evidence type="ECO:0000256" key="8">
    <source>
        <dbReference type="ARBA" id="ARBA00023295"/>
    </source>
</evidence>